<organism evidence="3 4">
    <name type="scientific">Venturia nashicola</name>
    <dbReference type="NCBI Taxonomy" id="86259"/>
    <lineage>
        <taxon>Eukaryota</taxon>
        <taxon>Fungi</taxon>
        <taxon>Dikarya</taxon>
        <taxon>Ascomycota</taxon>
        <taxon>Pezizomycotina</taxon>
        <taxon>Dothideomycetes</taxon>
        <taxon>Pleosporomycetidae</taxon>
        <taxon>Venturiales</taxon>
        <taxon>Venturiaceae</taxon>
        <taxon>Venturia</taxon>
    </lineage>
</organism>
<evidence type="ECO:0000256" key="2">
    <source>
        <dbReference type="SAM" id="Phobius"/>
    </source>
</evidence>
<protein>
    <submittedName>
        <fullName evidence="3">Uncharacterized protein</fullName>
    </submittedName>
</protein>
<dbReference type="EMBL" id="SNSC02000008">
    <property type="protein sequence ID" value="TID22377.1"/>
    <property type="molecule type" value="Genomic_DNA"/>
</dbReference>
<keyword evidence="2" id="KW-0812">Transmembrane</keyword>
<dbReference type="Proteomes" id="UP000298493">
    <property type="component" value="Unassembled WGS sequence"/>
</dbReference>
<sequence>MADRLPDFGVWMREMAMAMTSLWLWLWLRYGFAMAMASLWLRYGYGFAMAMATTAKHSPPSGRSADRVRTAAGEQRRAAQPAAQPAAGTAAHLLAGGSLQRAGGASARETNVSEDGWNAMAERRDCGMGIHQQAVSMEATRWGSTETRWIKQQMQRRAVPKWLVGDRCGLSNAPTASRNSLPATSEFRSPAKSSELLINLPANRGRRGNGVAFENESDLASRRFSLSCLLSCGLQHHPWPSTGTGRGPVLQGRSRDIPSILWSTSEDKPDRRVSRKAYLSSASALRYVYTTHYVGMNTDRKRVRAPWSDSAIGSST</sequence>
<feature type="region of interest" description="Disordered" evidence="1">
    <location>
        <begin position="55"/>
        <end position="87"/>
    </location>
</feature>
<gene>
    <name evidence="3" type="ORF">E6O75_ATG11171</name>
</gene>
<proteinExistence type="predicted"/>
<feature type="compositionally biased region" description="Low complexity" evidence="1">
    <location>
        <begin position="78"/>
        <end position="87"/>
    </location>
</feature>
<feature type="compositionally biased region" description="Basic and acidic residues" evidence="1">
    <location>
        <begin position="64"/>
        <end position="77"/>
    </location>
</feature>
<keyword evidence="4" id="KW-1185">Reference proteome</keyword>
<comment type="caution">
    <text evidence="3">The sequence shown here is derived from an EMBL/GenBank/DDBJ whole genome shotgun (WGS) entry which is preliminary data.</text>
</comment>
<reference evidence="3 4" key="1">
    <citation type="submission" date="2019-04" db="EMBL/GenBank/DDBJ databases">
        <title>High contiguity whole genome sequence and gene annotation resource for two Venturia nashicola isolates.</title>
        <authorList>
            <person name="Prokchorchik M."/>
            <person name="Won K."/>
            <person name="Lee Y."/>
            <person name="Choi E.D."/>
            <person name="Segonzac C."/>
            <person name="Sohn K.H."/>
        </authorList>
    </citation>
    <scope>NUCLEOTIDE SEQUENCE [LARGE SCALE GENOMIC DNA]</scope>
    <source>
        <strain evidence="3 4">PRI2</strain>
    </source>
</reference>
<dbReference type="AlphaFoldDB" id="A0A4Z1P1M2"/>
<feature type="transmembrane region" description="Helical" evidence="2">
    <location>
        <begin position="22"/>
        <end position="41"/>
    </location>
</feature>
<evidence type="ECO:0000313" key="3">
    <source>
        <dbReference type="EMBL" id="TID22377.1"/>
    </source>
</evidence>
<keyword evidence="2" id="KW-0472">Membrane</keyword>
<evidence type="ECO:0000313" key="4">
    <source>
        <dbReference type="Proteomes" id="UP000298493"/>
    </source>
</evidence>
<accession>A0A4Z1P1M2</accession>
<evidence type="ECO:0000256" key="1">
    <source>
        <dbReference type="SAM" id="MobiDB-lite"/>
    </source>
</evidence>
<name>A0A4Z1P1M2_9PEZI</name>
<keyword evidence="2" id="KW-1133">Transmembrane helix</keyword>